<comment type="catalytic activity">
    <reaction evidence="7 8">
        <text>dTMP + ATP = dTDP + ADP</text>
        <dbReference type="Rhea" id="RHEA:13517"/>
        <dbReference type="ChEBI" id="CHEBI:30616"/>
        <dbReference type="ChEBI" id="CHEBI:58369"/>
        <dbReference type="ChEBI" id="CHEBI:63528"/>
        <dbReference type="ChEBI" id="CHEBI:456216"/>
        <dbReference type="EC" id="2.7.4.9"/>
    </reaction>
</comment>
<evidence type="ECO:0000256" key="1">
    <source>
        <dbReference type="ARBA" id="ARBA00009776"/>
    </source>
</evidence>
<feature type="binding site" evidence="8">
    <location>
        <begin position="11"/>
        <end position="18"/>
    </location>
    <ligand>
        <name>ATP</name>
        <dbReference type="ChEBI" id="CHEBI:30616"/>
    </ligand>
</feature>
<evidence type="ECO:0000256" key="2">
    <source>
        <dbReference type="ARBA" id="ARBA00022679"/>
    </source>
</evidence>
<evidence type="ECO:0000256" key="4">
    <source>
        <dbReference type="ARBA" id="ARBA00022741"/>
    </source>
</evidence>
<dbReference type="GO" id="GO:0005524">
    <property type="term" value="F:ATP binding"/>
    <property type="evidence" value="ECO:0007669"/>
    <property type="project" value="UniProtKB-UniRule"/>
</dbReference>
<dbReference type="GO" id="GO:0006233">
    <property type="term" value="P:dTDP biosynthetic process"/>
    <property type="evidence" value="ECO:0007669"/>
    <property type="project" value="InterPro"/>
</dbReference>
<evidence type="ECO:0000313" key="11">
    <source>
        <dbReference type="Proteomes" id="UP000179118"/>
    </source>
</evidence>
<evidence type="ECO:0000313" key="10">
    <source>
        <dbReference type="EMBL" id="OHA81224.1"/>
    </source>
</evidence>
<dbReference type="Proteomes" id="UP000179118">
    <property type="component" value="Unassembled WGS sequence"/>
</dbReference>
<comment type="function">
    <text evidence="8">Phosphorylation of dTMP to form dTDP in both de novo and salvage pathways of dTTP synthesis.</text>
</comment>
<keyword evidence="2 8" id="KW-0808">Transferase</keyword>
<dbReference type="GO" id="GO:0006235">
    <property type="term" value="P:dTTP biosynthetic process"/>
    <property type="evidence" value="ECO:0007669"/>
    <property type="project" value="UniProtKB-UniRule"/>
</dbReference>
<dbReference type="EC" id="2.7.4.9" evidence="8"/>
<dbReference type="GO" id="GO:0004798">
    <property type="term" value="F:dTMP kinase activity"/>
    <property type="evidence" value="ECO:0007669"/>
    <property type="project" value="UniProtKB-UniRule"/>
</dbReference>
<protein>
    <recommendedName>
        <fullName evidence="8">Thymidylate kinase</fullName>
        <ecNumber evidence="8">2.7.4.9</ecNumber>
    </recommendedName>
    <alternativeName>
        <fullName evidence="8">dTMP kinase</fullName>
    </alternativeName>
</protein>
<evidence type="ECO:0000259" key="9">
    <source>
        <dbReference type="Pfam" id="PF02223"/>
    </source>
</evidence>
<keyword evidence="3 8" id="KW-0545">Nucleotide biosynthesis</keyword>
<dbReference type="GO" id="GO:0006227">
    <property type="term" value="P:dUDP biosynthetic process"/>
    <property type="evidence" value="ECO:0007669"/>
    <property type="project" value="TreeGrafter"/>
</dbReference>
<dbReference type="PANTHER" id="PTHR10344:SF4">
    <property type="entry name" value="UMP-CMP KINASE 2, MITOCHONDRIAL"/>
    <property type="match status" value="1"/>
</dbReference>
<name>A0A1G2S7X2_9BACT</name>
<keyword evidence="4 8" id="KW-0547">Nucleotide-binding</keyword>
<dbReference type="SUPFAM" id="SSF52540">
    <property type="entry name" value="P-loop containing nucleoside triphosphate hydrolases"/>
    <property type="match status" value="1"/>
</dbReference>
<dbReference type="GO" id="GO:0005829">
    <property type="term" value="C:cytosol"/>
    <property type="evidence" value="ECO:0007669"/>
    <property type="project" value="TreeGrafter"/>
</dbReference>
<dbReference type="InterPro" id="IPR027417">
    <property type="entry name" value="P-loop_NTPase"/>
</dbReference>
<evidence type="ECO:0000256" key="3">
    <source>
        <dbReference type="ARBA" id="ARBA00022727"/>
    </source>
</evidence>
<dbReference type="AlphaFoldDB" id="A0A1G2S7X2"/>
<dbReference type="InterPro" id="IPR039430">
    <property type="entry name" value="Thymidylate_kin-like_dom"/>
</dbReference>
<evidence type="ECO:0000256" key="5">
    <source>
        <dbReference type="ARBA" id="ARBA00022777"/>
    </source>
</evidence>
<dbReference type="EMBL" id="MHUT01000010">
    <property type="protein sequence ID" value="OHA81224.1"/>
    <property type="molecule type" value="Genomic_DNA"/>
</dbReference>
<gene>
    <name evidence="8" type="primary">tmk</name>
    <name evidence="10" type="ORF">A3D51_01310</name>
</gene>
<accession>A0A1G2S7X2</accession>
<evidence type="ECO:0000256" key="7">
    <source>
        <dbReference type="ARBA" id="ARBA00048743"/>
    </source>
</evidence>
<dbReference type="Pfam" id="PF02223">
    <property type="entry name" value="Thymidylate_kin"/>
    <property type="match status" value="1"/>
</dbReference>
<sequence length="210" mass="23943">MKKAPLIIIDGIDGSGKTTQANLLKERLSDGQVCFTRQPGGTPLSEKIRDVFSSTEAVEASAQTQFFLMWASRTNWLEKVVIPNIEKGTPVISNRGDSSTYAYQVYAREAHDLEEEFWRIRDFVMDKHKAKVHIIIDISAKEARRRMNLDKNRVKSLFDLKPLDYHERARAGFRAFSEKLPGQVIIVDGDRDRVIIHKEVYSIVSKACGF</sequence>
<keyword evidence="5 8" id="KW-0418">Kinase</keyword>
<evidence type="ECO:0000256" key="8">
    <source>
        <dbReference type="HAMAP-Rule" id="MF_00165"/>
    </source>
</evidence>
<keyword evidence="6 8" id="KW-0067">ATP-binding</keyword>
<dbReference type="Gene3D" id="3.40.50.300">
    <property type="entry name" value="P-loop containing nucleotide triphosphate hydrolases"/>
    <property type="match status" value="1"/>
</dbReference>
<feature type="domain" description="Thymidylate kinase-like" evidence="9">
    <location>
        <begin position="9"/>
        <end position="199"/>
    </location>
</feature>
<dbReference type="PANTHER" id="PTHR10344">
    <property type="entry name" value="THYMIDYLATE KINASE"/>
    <property type="match status" value="1"/>
</dbReference>
<dbReference type="CDD" id="cd01672">
    <property type="entry name" value="TMPK"/>
    <property type="match status" value="1"/>
</dbReference>
<organism evidence="10 11">
    <name type="scientific">Candidatus Yonathbacteria bacterium RIFCSPHIGHO2_02_FULL_44_14</name>
    <dbReference type="NCBI Taxonomy" id="1802724"/>
    <lineage>
        <taxon>Bacteria</taxon>
        <taxon>Candidatus Yonathiibacteriota</taxon>
    </lineage>
</organism>
<comment type="similarity">
    <text evidence="1 8">Belongs to the thymidylate kinase family.</text>
</comment>
<dbReference type="HAMAP" id="MF_00165">
    <property type="entry name" value="Thymidylate_kinase"/>
    <property type="match status" value="1"/>
</dbReference>
<proteinExistence type="inferred from homology"/>
<dbReference type="InterPro" id="IPR018094">
    <property type="entry name" value="Thymidylate_kinase"/>
</dbReference>
<dbReference type="NCBIfam" id="TIGR00041">
    <property type="entry name" value="DTMP_kinase"/>
    <property type="match status" value="1"/>
</dbReference>
<reference evidence="10 11" key="1">
    <citation type="journal article" date="2016" name="Nat. Commun.">
        <title>Thousands of microbial genomes shed light on interconnected biogeochemical processes in an aquifer system.</title>
        <authorList>
            <person name="Anantharaman K."/>
            <person name="Brown C.T."/>
            <person name="Hug L.A."/>
            <person name="Sharon I."/>
            <person name="Castelle C.J."/>
            <person name="Probst A.J."/>
            <person name="Thomas B.C."/>
            <person name="Singh A."/>
            <person name="Wilkins M.J."/>
            <person name="Karaoz U."/>
            <person name="Brodie E.L."/>
            <person name="Williams K.H."/>
            <person name="Hubbard S.S."/>
            <person name="Banfield J.F."/>
        </authorList>
    </citation>
    <scope>NUCLEOTIDE SEQUENCE [LARGE SCALE GENOMIC DNA]</scope>
</reference>
<evidence type="ECO:0000256" key="6">
    <source>
        <dbReference type="ARBA" id="ARBA00022840"/>
    </source>
</evidence>
<comment type="caution">
    <text evidence="10">The sequence shown here is derived from an EMBL/GenBank/DDBJ whole genome shotgun (WGS) entry which is preliminary data.</text>
</comment>